<dbReference type="PANTHER" id="PTHR38479:SF2">
    <property type="entry name" value="WINGED HELIX DNA-BINDING DOMAIN-CONTAINING PROTEIN"/>
    <property type="match status" value="1"/>
</dbReference>
<dbReference type="Pfam" id="PF06224">
    <property type="entry name" value="AlkZ-like"/>
    <property type="match status" value="1"/>
</dbReference>
<dbReference type="EMBL" id="BSDI01000085">
    <property type="protein sequence ID" value="GLI03452.1"/>
    <property type="molecule type" value="Genomic_DNA"/>
</dbReference>
<keyword evidence="2" id="KW-1185">Reference proteome</keyword>
<organism evidence="1 2">
    <name type="scientific">Phytohabitans aurantiacus</name>
    <dbReference type="NCBI Taxonomy" id="3016789"/>
    <lineage>
        <taxon>Bacteria</taxon>
        <taxon>Bacillati</taxon>
        <taxon>Actinomycetota</taxon>
        <taxon>Actinomycetes</taxon>
        <taxon>Micromonosporales</taxon>
        <taxon>Micromonosporaceae</taxon>
    </lineage>
</organism>
<accession>A0ABQ5R9K8</accession>
<dbReference type="RefSeq" id="WP_281905689.1">
    <property type="nucleotide sequence ID" value="NZ_BSDI01000085.1"/>
</dbReference>
<evidence type="ECO:0000313" key="1">
    <source>
        <dbReference type="EMBL" id="GLI03452.1"/>
    </source>
</evidence>
<dbReference type="Proteomes" id="UP001144280">
    <property type="component" value="Unassembled WGS sequence"/>
</dbReference>
<evidence type="ECO:0000313" key="2">
    <source>
        <dbReference type="Proteomes" id="UP001144280"/>
    </source>
</evidence>
<gene>
    <name evidence="1" type="ORF">Pa4123_87300</name>
</gene>
<comment type="caution">
    <text evidence="1">The sequence shown here is derived from an EMBL/GenBank/DDBJ whole genome shotgun (WGS) entry which is preliminary data.</text>
</comment>
<protein>
    <recommendedName>
        <fullName evidence="3">Winged helix DNA-binding domain-containing protein</fullName>
    </recommendedName>
</protein>
<dbReference type="PANTHER" id="PTHR38479">
    <property type="entry name" value="LMO0824 PROTEIN"/>
    <property type="match status" value="1"/>
</dbReference>
<sequence length="363" mass="40160">MTVPLSWRALGRATLARQHLLARAPLTAEDALTHLVGMQGQAPQAPYIGLWSRLDGFDAEELSQLLLDRRAVRIAVMRNTVHLVTAADALALRPLTQVIFDRDLRTNATHTPRIDGLDLAAVTAAARKLVEEQPRSTKDLGTLLQKHWPEREASALAFVARNTLPMVQVPPRGLWRRSGQPTLTTTDAWLGKPLAAPDAASLVTRYLGAFGPATVQDAQAWAGLTGLRAVFERLPLLRLRDDQGRELFDLPEAPRPDEETPAPVRFLAEFDNLILSHADRTRVIARADWQTMMDSRLAPRAVLVDGYVRATWKITEQRGEAELLIEPFGRLGRRERADLEREGAALLAFATPKAQATAVRFSA</sequence>
<name>A0ABQ5R9K8_9ACTN</name>
<proteinExistence type="predicted"/>
<dbReference type="InterPro" id="IPR009351">
    <property type="entry name" value="AlkZ-like"/>
</dbReference>
<reference evidence="1" key="1">
    <citation type="submission" date="2022-12" db="EMBL/GenBank/DDBJ databases">
        <title>New Phytohabitans aurantiacus sp. RD004123 nov., an actinomycete isolated from soil.</title>
        <authorList>
            <person name="Triningsih D.W."/>
            <person name="Harunari E."/>
            <person name="Igarashi Y."/>
        </authorList>
    </citation>
    <scope>NUCLEOTIDE SEQUENCE</scope>
    <source>
        <strain evidence="1">RD004123</strain>
    </source>
</reference>
<evidence type="ECO:0008006" key="3">
    <source>
        <dbReference type="Google" id="ProtNLM"/>
    </source>
</evidence>